<dbReference type="Proteomes" id="UP000011087">
    <property type="component" value="Unassembled WGS sequence"/>
</dbReference>
<name>L1K1T5_GUITC</name>
<evidence type="ECO:0000256" key="2">
    <source>
        <dbReference type="SAM" id="SignalP"/>
    </source>
</evidence>
<evidence type="ECO:0000313" key="5">
    <source>
        <dbReference type="EnsemblProtists" id="EKX54544"/>
    </source>
</evidence>
<keyword evidence="6" id="KW-1185">Reference proteome</keyword>
<sequence length="640" mass="71254">MIAAFSLTLLLLQVQLVEVENAIAWHSRDAHRNLMHLRGGQGGSQGLEEAFSSQFPSSRNENERTASNAEDSDFLLNRGQPQEPKIFDFPSHLGRNAQFKEFEDTFFKNASAGSGTRDFYRQIHEDIFPDANPIDYLDGDPTQQDILTRRLHDDLRRSGLAEPSSGKGSESESTSLGPTNKKIRRSEYAKTDEDQSAESDKLGENFGREFGFPTGGNMGENEENQEESQSFSRGDSEDMNLISNEVEPVGASVRPISTNGTDAQGKELAEARPTAKEEIHQGDGLVDDSPVFEDLLDEEDENQEAFPDDFELGDIVVPDMHNNVPEAVLLAHDEAYGGNRVFLRPGEHTWKAYNFGRIEVLRPLKVIAQRGATLLGKWLLLDGSSGEFKNVQCLWEAENSEQCRVIDDPTVYIQGGRPWKLKNCEIRSAGCISLTVSQSGQCEAKYCTFGGAGEITYVEAHDEKNCGSHGVNVMGKAEVSLQKCLIEDTYGPGCNFLGRTKGEIESCLFQRNGIGIAFDYRTNVEITECVLREIFEGAFWAMPGESKMEVRMTSNQVHGCVWCTNKRPEKLSIKGNNFNVSIFTCRPTKNELVLQETFPEQWKEVISSYAPMLHDMIACGQPWIQRDPPDGVKIAKGFAI</sequence>
<feature type="domain" description="Right handed beta helix" evidence="3">
    <location>
        <begin position="411"/>
        <end position="578"/>
    </location>
</feature>
<feature type="chain" id="PRO_5008772079" description="Right handed beta helix domain-containing protein" evidence="2">
    <location>
        <begin position="20"/>
        <end position="640"/>
    </location>
</feature>
<evidence type="ECO:0000313" key="6">
    <source>
        <dbReference type="Proteomes" id="UP000011087"/>
    </source>
</evidence>
<dbReference type="KEGG" id="gtt:GUITHDRAFT_100019"/>
<organism evidence="4">
    <name type="scientific">Guillardia theta (strain CCMP2712)</name>
    <name type="common">Cryptophyte</name>
    <dbReference type="NCBI Taxonomy" id="905079"/>
    <lineage>
        <taxon>Eukaryota</taxon>
        <taxon>Cryptophyceae</taxon>
        <taxon>Pyrenomonadales</taxon>
        <taxon>Geminigeraceae</taxon>
        <taxon>Guillardia</taxon>
    </lineage>
</organism>
<dbReference type="PaxDb" id="55529-EKX54544"/>
<dbReference type="EnsemblProtists" id="EKX54544">
    <property type="protein sequence ID" value="EKX54544"/>
    <property type="gene ID" value="GUITHDRAFT_100019"/>
</dbReference>
<dbReference type="RefSeq" id="XP_005841524.1">
    <property type="nucleotide sequence ID" value="XM_005841467.1"/>
</dbReference>
<feature type="signal peptide" evidence="2">
    <location>
        <begin position="1"/>
        <end position="19"/>
    </location>
</feature>
<dbReference type="GeneID" id="17311306"/>
<dbReference type="EMBL" id="JH992967">
    <property type="protein sequence ID" value="EKX54544.1"/>
    <property type="molecule type" value="Genomic_DNA"/>
</dbReference>
<reference evidence="5" key="3">
    <citation type="submission" date="2016-03" db="UniProtKB">
        <authorList>
            <consortium name="EnsemblProtists"/>
        </authorList>
    </citation>
    <scope>IDENTIFICATION</scope>
</reference>
<dbReference type="InterPro" id="IPR011050">
    <property type="entry name" value="Pectin_lyase_fold/virulence"/>
</dbReference>
<dbReference type="InterPro" id="IPR039448">
    <property type="entry name" value="Beta_helix"/>
</dbReference>
<reference evidence="6" key="2">
    <citation type="submission" date="2012-11" db="EMBL/GenBank/DDBJ databases">
        <authorList>
            <person name="Kuo A."/>
            <person name="Curtis B.A."/>
            <person name="Tanifuji G."/>
            <person name="Burki F."/>
            <person name="Gruber A."/>
            <person name="Irimia M."/>
            <person name="Maruyama S."/>
            <person name="Arias M.C."/>
            <person name="Ball S.G."/>
            <person name="Gile G.H."/>
            <person name="Hirakawa Y."/>
            <person name="Hopkins J.F."/>
            <person name="Rensing S.A."/>
            <person name="Schmutz J."/>
            <person name="Symeonidi A."/>
            <person name="Elias M."/>
            <person name="Eveleigh R.J."/>
            <person name="Herman E.K."/>
            <person name="Klute M.J."/>
            <person name="Nakayama T."/>
            <person name="Obornik M."/>
            <person name="Reyes-Prieto A."/>
            <person name="Armbrust E.V."/>
            <person name="Aves S.J."/>
            <person name="Beiko R.G."/>
            <person name="Coutinho P."/>
            <person name="Dacks J.B."/>
            <person name="Durnford D.G."/>
            <person name="Fast N.M."/>
            <person name="Green B.R."/>
            <person name="Grisdale C."/>
            <person name="Hempe F."/>
            <person name="Henrissat B."/>
            <person name="Hoppner M.P."/>
            <person name="Ishida K.-I."/>
            <person name="Kim E."/>
            <person name="Koreny L."/>
            <person name="Kroth P.G."/>
            <person name="Liu Y."/>
            <person name="Malik S.-B."/>
            <person name="Maier U.G."/>
            <person name="McRose D."/>
            <person name="Mock T."/>
            <person name="Neilson J.A."/>
            <person name="Onodera N.T."/>
            <person name="Poole A.M."/>
            <person name="Pritham E.J."/>
            <person name="Richards T.A."/>
            <person name="Rocap G."/>
            <person name="Roy S.W."/>
            <person name="Sarai C."/>
            <person name="Schaack S."/>
            <person name="Shirato S."/>
            <person name="Slamovits C.H."/>
            <person name="Spencer D.F."/>
            <person name="Suzuki S."/>
            <person name="Worden A.Z."/>
            <person name="Zauner S."/>
            <person name="Barry K."/>
            <person name="Bell C."/>
            <person name="Bharti A.K."/>
            <person name="Crow J.A."/>
            <person name="Grimwood J."/>
            <person name="Kramer R."/>
            <person name="Lindquist E."/>
            <person name="Lucas S."/>
            <person name="Salamov A."/>
            <person name="McFadden G.I."/>
            <person name="Lane C.E."/>
            <person name="Keeling P.J."/>
            <person name="Gray M.W."/>
            <person name="Grigoriev I.V."/>
            <person name="Archibald J.M."/>
        </authorList>
    </citation>
    <scope>NUCLEOTIDE SEQUENCE</scope>
    <source>
        <strain evidence="6">CCMP2712</strain>
    </source>
</reference>
<proteinExistence type="predicted"/>
<keyword evidence="2" id="KW-0732">Signal</keyword>
<feature type="compositionally biased region" description="Polar residues" evidence="1">
    <location>
        <begin position="51"/>
        <end position="69"/>
    </location>
</feature>
<dbReference type="InterPro" id="IPR012334">
    <property type="entry name" value="Pectin_lyas_fold"/>
</dbReference>
<protein>
    <recommendedName>
        <fullName evidence="3">Right handed beta helix domain-containing protein</fullName>
    </recommendedName>
</protein>
<gene>
    <name evidence="4" type="ORF">GUITHDRAFT_100019</name>
</gene>
<accession>L1K1T5</accession>
<feature type="region of interest" description="Disordered" evidence="1">
    <location>
        <begin position="158"/>
        <end position="236"/>
    </location>
</feature>
<dbReference type="Gene3D" id="2.160.20.10">
    <property type="entry name" value="Single-stranded right-handed beta-helix, Pectin lyase-like"/>
    <property type="match status" value="1"/>
</dbReference>
<dbReference type="Pfam" id="PF13229">
    <property type="entry name" value="Beta_helix"/>
    <property type="match status" value="1"/>
</dbReference>
<evidence type="ECO:0000259" key="3">
    <source>
        <dbReference type="Pfam" id="PF13229"/>
    </source>
</evidence>
<reference evidence="4 6" key="1">
    <citation type="journal article" date="2012" name="Nature">
        <title>Algal genomes reveal evolutionary mosaicism and the fate of nucleomorphs.</title>
        <authorList>
            <consortium name="DOE Joint Genome Institute"/>
            <person name="Curtis B.A."/>
            <person name="Tanifuji G."/>
            <person name="Burki F."/>
            <person name="Gruber A."/>
            <person name="Irimia M."/>
            <person name="Maruyama S."/>
            <person name="Arias M.C."/>
            <person name="Ball S.G."/>
            <person name="Gile G.H."/>
            <person name="Hirakawa Y."/>
            <person name="Hopkins J.F."/>
            <person name="Kuo A."/>
            <person name="Rensing S.A."/>
            <person name="Schmutz J."/>
            <person name="Symeonidi A."/>
            <person name="Elias M."/>
            <person name="Eveleigh R.J."/>
            <person name="Herman E.K."/>
            <person name="Klute M.J."/>
            <person name="Nakayama T."/>
            <person name="Obornik M."/>
            <person name="Reyes-Prieto A."/>
            <person name="Armbrust E.V."/>
            <person name="Aves S.J."/>
            <person name="Beiko R.G."/>
            <person name="Coutinho P."/>
            <person name="Dacks J.B."/>
            <person name="Durnford D.G."/>
            <person name="Fast N.M."/>
            <person name="Green B.R."/>
            <person name="Grisdale C.J."/>
            <person name="Hempel F."/>
            <person name="Henrissat B."/>
            <person name="Hoppner M.P."/>
            <person name="Ishida K."/>
            <person name="Kim E."/>
            <person name="Koreny L."/>
            <person name="Kroth P.G."/>
            <person name="Liu Y."/>
            <person name="Malik S.B."/>
            <person name="Maier U.G."/>
            <person name="McRose D."/>
            <person name="Mock T."/>
            <person name="Neilson J.A."/>
            <person name="Onodera N.T."/>
            <person name="Poole A.M."/>
            <person name="Pritham E.J."/>
            <person name="Richards T.A."/>
            <person name="Rocap G."/>
            <person name="Roy S.W."/>
            <person name="Sarai C."/>
            <person name="Schaack S."/>
            <person name="Shirato S."/>
            <person name="Slamovits C.H."/>
            <person name="Spencer D.F."/>
            <person name="Suzuki S."/>
            <person name="Worden A.Z."/>
            <person name="Zauner S."/>
            <person name="Barry K."/>
            <person name="Bell C."/>
            <person name="Bharti A.K."/>
            <person name="Crow J.A."/>
            <person name="Grimwood J."/>
            <person name="Kramer R."/>
            <person name="Lindquist E."/>
            <person name="Lucas S."/>
            <person name="Salamov A."/>
            <person name="McFadden G.I."/>
            <person name="Lane C.E."/>
            <person name="Keeling P.J."/>
            <person name="Gray M.W."/>
            <person name="Grigoriev I.V."/>
            <person name="Archibald J.M."/>
        </authorList>
    </citation>
    <scope>NUCLEOTIDE SEQUENCE</scope>
    <source>
        <strain evidence="4 6">CCMP2712</strain>
    </source>
</reference>
<dbReference type="SUPFAM" id="SSF51126">
    <property type="entry name" value="Pectin lyase-like"/>
    <property type="match status" value="1"/>
</dbReference>
<feature type="compositionally biased region" description="Low complexity" evidence="1">
    <location>
        <begin position="162"/>
        <end position="177"/>
    </location>
</feature>
<dbReference type="HOGENOM" id="CLU_427937_0_0_1"/>
<evidence type="ECO:0000256" key="1">
    <source>
        <dbReference type="SAM" id="MobiDB-lite"/>
    </source>
</evidence>
<feature type="region of interest" description="Disordered" evidence="1">
    <location>
        <begin position="36"/>
        <end position="81"/>
    </location>
</feature>
<evidence type="ECO:0000313" key="4">
    <source>
        <dbReference type="EMBL" id="EKX54544.1"/>
    </source>
</evidence>
<feature type="compositionally biased region" description="Basic and acidic residues" evidence="1">
    <location>
        <begin position="185"/>
        <end position="207"/>
    </location>
</feature>
<dbReference type="AlphaFoldDB" id="L1K1T5"/>